<evidence type="ECO:0000313" key="2">
    <source>
        <dbReference type="Proteomes" id="UP000010808"/>
    </source>
</evidence>
<proteinExistence type="predicted"/>
<evidence type="ECO:0000313" key="1">
    <source>
        <dbReference type="EMBL" id="CCO22611.1"/>
    </source>
</evidence>
<protein>
    <submittedName>
        <fullName evidence="1">Uncharacterized protein</fullName>
    </submittedName>
</protein>
<accession>L0RAL7</accession>
<reference evidence="1 2" key="1">
    <citation type="submission" date="2012-10" db="EMBL/GenBank/DDBJ databases">
        <authorList>
            <person name="Genoscope - CEA"/>
        </authorList>
    </citation>
    <scope>NUCLEOTIDE SEQUENCE [LARGE SCALE GENOMIC DNA]</scope>
    <source>
        <strain evidence="2">AM13 / DSM 14728</strain>
    </source>
</reference>
<keyword evidence="2" id="KW-1185">Reference proteome</keyword>
<dbReference type="HOGENOM" id="CLU_3426483_0_0_7"/>
<dbReference type="AlphaFoldDB" id="L0RAL7"/>
<sequence length="21" mass="2333">MIRTIVTITVNVLPVKSDSFV</sequence>
<dbReference type="EMBL" id="FO203522">
    <property type="protein sequence ID" value="CCO22611.1"/>
    <property type="molecule type" value="Genomic_DNA"/>
</dbReference>
<organism evidence="1 2">
    <name type="scientific">Maridesulfovibrio hydrothermalis AM13 = DSM 14728</name>
    <dbReference type="NCBI Taxonomy" id="1121451"/>
    <lineage>
        <taxon>Bacteria</taxon>
        <taxon>Pseudomonadati</taxon>
        <taxon>Thermodesulfobacteriota</taxon>
        <taxon>Desulfovibrionia</taxon>
        <taxon>Desulfovibrionales</taxon>
        <taxon>Desulfovibrionaceae</taxon>
        <taxon>Maridesulfovibrio</taxon>
    </lineage>
</organism>
<dbReference type="KEGG" id="dhy:DESAM_20320"/>
<dbReference type="Proteomes" id="UP000010808">
    <property type="component" value="Chromosome"/>
</dbReference>
<name>L0RAL7_9BACT</name>
<gene>
    <name evidence="1" type="ORF">DESAM_20320</name>
</gene>